<dbReference type="EMBL" id="PYAW01000001">
    <property type="protein sequence ID" value="PSL49878.1"/>
    <property type="molecule type" value="Genomic_DNA"/>
</dbReference>
<evidence type="ECO:0000313" key="2">
    <source>
        <dbReference type="Proteomes" id="UP000240971"/>
    </source>
</evidence>
<dbReference type="Proteomes" id="UP000240971">
    <property type="component" value="Unassembled WGS sequence"/>
</dbReference>
<sequence length="71" mass="7571">MIANAVKHYSGAILALRHDQRGSGPLHASALLLIPVNAADTGSSYISMTTQDLPDNNSHLMTGNKTVKKQK</sequence>
<keyword evidence="2" id="KW-1185">Reference proteome</keyword>
<name>A0A2P8HUI6_CHINA</name>
<gene>
    <name evidence="1" type="ORF">CLV51_1011215</name>
</gene>
<comment type="caution">
    <text evidence="1">The sequence shown here is derived from an EMBL/GenBank/DDBJ whole genome shotgun (WGS) entry which is preliminary data.</text>
</comment>
<dbReference type="AlphaFoldDB" id="A0A2P8HUI6"/>
<proteinExistence type="predicted"/>
<organism evidence="1 2">
    <name type="scientific">Chitinophaga niastensis</name>
    <dbReference type="NCBI Taxonomy" id="536980"/>
    <lineage>
        <taxon>Bacteria</taxon>
        <taxon>Pseudomonadati</taxon>
        <taxon>Bacteroidota</taxon>
        <taxon>Chitinophagia</taxon>
        <taxon>Chitinophagales</taxon>
        <taxon>Chitinophagaceae</taxon>
        <taxon>Chitinophaga</taxon>
    </lineage>
</organism>
<reference evidence="1 2" key="1">
    <citation type="submission" date="2018-03" db="EMBL/GenBank/DDBJ databases">
        <title>Genomic Encyclopedia of Archaeal and Bacterial Type Strains, Phase II (KMG-II): from individual species to whole genera.</title>
        <authorList>
            <person name="Goeker M."/>
        </authorList>
    </citation>
    <scope>NUCLEOTIDE SEQUENCE [LARGE SCALE GENOMIC DNA]</scope>
    <source>
        <strain evidence="1 2">DSM 24859</strain>
    </source>
</reference>
<evidence type="ECO:0000313" key="1">
    <source>
        <dbReference type="EMBL" id="PSL49878.1"/>
    </source>
</evidence>
<protein>
    <submittedName>
        <fullName evidence="1">Uncharacterized protein</fullName>
    </submittedName>
</protein>
<accession>A0A2P8HUI6</accession>